<dbReference type="InterPro" id="IPR004681">
    <property type="entry name" value="TRAP_DctM"/>
</dbReference>
<evidence type="ECO:0000256" key="7">
    <source>
        <dbReference type="RuleBase" id="RU369079"/>
    </source>
</evidence>
<dbReference type="EMBL" id="JACIEJ010000003">
    <property type="protein sequence ID" value="MBB3985378.1"/>
    <property type="molecule type" value="Genomic_DNA"/>
</dbReference>
<feature type="transmembrane region" description="Helical" evidence="7">
    <location>
        <begin position="416"/>
        <end position="437"/>
    </location>
</feature>
<dbReference type="GO" id="GO:0005886">
    <property type="term" value="C:plasma membrane"/>
    <property type="evidence" value="ECO:0007669"/>
    <property type="project" value="UniProtKB-SubCell"/>
</dbReference>
<reference evidence="9 10" key="1">
    <citation type="submission" date="2020-08" db="EMBL/GenBank/DDBJ databases">
        <title>Genomic Encyclopedia of Type Strains, Phase IV (KMG-IV): sequencing the most valuable type-strain genomes for metagenomic binning, comparative biology and taxonomic classification.</title>
        <authorList>
            <person name="Goeker M."/>
        </authorList>
    </citation>
    <scope>NUCLEOTIDE SEQUENCE [LARGE SCALE GENOMIC DNA]</scope>
    <source>
        <strain evidence="9 10">DSM 102235</strain>
    </source>
</reference>
<comment type="subunit">
    <text evidence="7">The complex comprises the extracytoplasmic solute receptor protein and the two transmembrane proteins.</text>
</comment>
<keyword evidence="10" id="KW-1185">Reference proteome</keyword>
<comment type="caution">
    <text evidence="9">The sequence shown here is derived from an EMBL/GenBank/DDBJ whole genome shotgun (WGS) entry which is preliminary data.</text>
</comment>
<keyword evidence="3 7" id="KW-0997">Cell inner membrane</keyword>
<organism evidence="9 10">
    <name type="scientific">Sagittula marina</name>
    <dbReference type="NCBI Taxonomy" id="943940"/>
    <lineage>
        <taxon>Bacteria</taxon>
        <taxon>Pseudomonadati</taxon>
        <taxon>Pseudomonadota</taxon>
        <taxon>Alphaproteobacteria</taxon>
        <taxon>Rhodobacterales</taxon>
        <taxon>Roseobacteraceae</taxon>
        <taxon>Sagittula</taxon>
    </lineage>
</organism>
<evidence type="ECO:0000256" key="3">
    <source>
        <dbReference type="ARBA" id="ARBA00022519"/>
    </source>
</evidence>
<dbReference type="PANTHER" id="PTHR33362">
    <property type="entry name" value="SIALIC ACID TRAP TRANSPORTER PERMEASE PROTEIN SIAT-RELATED"/>
    <property type="match status" value="1"/>
</dbReference>
<protein>
    <recommendedName>
        <fullName evidence="7">TRAP transporter large permease protein</fullName>
    </recommendedName>
</protein>
<evidence type="ECO:0000256" key="4">
    <source>
        <dbReference type="ARBA" id="ARBA00022692"/>
    </source>
</evidence>
<dbReference type="Pfam" id="PF06808">
    <property type="entry name" value="DctM"/>
    <property type="match status" value="1"/>
</dbReference>
<feature type="transmembrane region" description="Helical" evidence="7">
    <location>
        <begin position="369"/>
        <end position="396"/>
    </location>
</feature>
<dbReference type="Proteomes" id="UP000541426">
    <property type="component" value="Unassembled WGS sequence"/>
</dbReference>
<dbReference type="PIRSF" id="PIRSF006066">
    <property type="entry name" value="HI0050"/>
    <property type="match status" value="1"/>
</dbReference>
<evidence type="ECO:0000256" key="5">
    <source>
        <dbReference type="ARBA" id="ARBA00022989"/>
    </source>
</evidence>
<evidence type="ECO:0000313" key="9">
    <source>
        <dbReference type="EMBL" id="MBB3985378.1"/>
    </source>
</evidence>
<evidence type="ECO:0000256" key="2">
    <source>
        <dbReference type="ARBA" id="ARBA00022475"/>
    </source>
</evidence>
<feature type="domain" description="TRAP C4-dicarboxylate transport system permease DctM subunit" evidence="8">
    <location>
        <begin position="14"/>
        <end position="433"/>
    </location>
</feature>
<keyword evidence="4 7" id="KW-0812">Transmembrane</keyword>
<evidence type="ECO:0000259" key="8">
    <source>
        <dbReference type="Pfam" id="PF06808"/>
    </source>
</evidence>
<dbReference type="InterPro" id="IPR010656">
    <property type="entry name" value="DctM"/>
</dbReference>
<dbReference type="AlphaFoldDB" id="A0A7W6DSP5"/>
<name>A0A7W6DSP5_9RHOB</name>
<proteinExistence type="inferred from homology"/>
<feature type="transmembrane region" description="Helical" evidence="7">
    <location>
        <begin position="63"/>
        <end position="83"/>
    </location>
</feature>
<keyword evidence="5 7" id="KW-1133">Transmembrane helix</keyword>
<evidence type="ECO:0000256" key="1">
    <source>
        <dbReference type="ARBA" id="ARBA00004429"/>
    </source>
</evidence>
<dbReference type="GO" id="GO:0022857">
    <property type="term" value="F:transmembrane transporter activity"/>
    <property type="evidence" value="ECO:0007669"/>
    <property type="project" value="UniProtKB-UniRule"/>
</dbReference>
<feature type="transmembrane region" description="Helical" evidence="7">
    <location>
        <begin position="288"/>
        <end position="308"/>
    </location>
</feature>
<comment type="caution">
    <text evidence="7">Lacks conserved residue(s) required for the propagation of feature annotation.</text>
</comment>
<keyword evidence="6 7" id="KW-0472">Membrane</keyword>
<feature type="transmembrane region" description="Helical" evidence="7">
    <location>
        <begin position="329"/>
        <end position="357"/>
    </location>
</feature>
<comment type="subcellular location">
    <subcellularLocation>
        <location evidence="1 7">Cell inner membrane</location>
        <topology evidence="1 7">Multi-pass membrane protein</topology>
    </subcellularLocation>
</comment>
<keyword evidence="7" id="KW-0813">Transport</keyword>
<sequence length="443" mass="46984">MTGLGGESIALIMFGLLVLGLMMGHPLAFVLGGTAVLGALIAGKPMVLGIVINRIFGDVIDNYTLIAIPLFVLMAQFLSNSGVTDKMFESLRLLMSNVRGGLALAVVFISILLAATTGIIGASITVMGVMALRPMLQYGYAPTLTTGVIAASGCLGILIPPSIMLILMASYSPLSVGELFAGAMLPGVILGLLYAGWVAIVAAVRPDMAPSVQPDDMPPRRELVLMLLKEAMPPLLLIFGILGSLLAGIATATEASAIGAALALAIVIARRRFTLAGFYDALKETGKTSAMILFIVVGATAFTGVFNITGGLRATQEIIRGLDMEPWMLMTVMMFIVFILGAFLDWTGIVLLSFPIFLPIVQEMPSVDLLWFVVLMSIVLQTSFLTPPFGYALFYLRAIAPKEVKTTDIIKGVLPFIGLILLMCVAVALVPGLVTWLPATLYR</sequence>
<feature type="transmembrane region" description="Helical" evidence="7">
    <location>
        <begin position="144"/>
        <end position="167"/>
    </location>
</feature>
<evidence type="ECO:0000313" key="10">
    <source>
        <dbReference type="Proteomes" id="UP000541426"/>
    </source>
</evidence>
<accession>A0A7W6DSP5</accession>
<feature type="transmembrane region" description="Helical" evidence="7">
    <location>
        <begin position="103"/>
        <end position="132"/>
    </location>
</feature>
<feature type="transmembrane region" description="Helical" evidence="7">
    <location>
        <begin position="12"/>
        <end position="42"/>
    </location>
</feature>
<feature type="transmembrane region" description="Helical" evidence="7">
    <location>
        <begin position="235"/>
        <end position="268"/>
    </location>
</feature>
<dbReference type="PANTHER" id="PTHR33362:SF7">
    <property type="entry name" value="SLL1103 PROTEIN"/>
    <property type="match status" value="1"/>
</dbReference>
<comment type="similarity">
    <text evidence="7">Belongs to the TRAP transporter large permease family.</text>
</comment>
<gene>
    <name evidence="9" type="ORF">GGQ68_001707</name>
</gene>
<dbReference type="NCBIfam" id="TIGR00786">
    <property type="entry name" value="dctM"/>
    <property type="match status" value="1"/>
</dbReference>
<evidence type="ECO:0000256" key="6">
    <source>
        <dbReference type="ARBA" id="ARBA00023136"/>
    </source>
</evidence>
<feature type="transmembrane region" description="Helical" evidence="7">
    <location>
        <begin position="179"/>
        <end position="204"/>
    </location>
</feature>
<comment type="function">
    <text evidence="7">Part of the tripartite ATP-independent periplasmic (TRAP) transport system.</text>
</comment>
<keyword evidence="2" id="KW-1003">Cell membrane</keyword>